<dbReference type="AlphaFoldDB" id="A0AA39MJJ0"/>
<dbReference type="EMBL" id="JAUEPT010000060">
    <property type="protein sequence ID" value="KAK0435755.1"/>
    <property type="molecule type" value="Genomic_DNA"/>
</dbReference>
<name>A0AA39MJJ0_9AGAR</name>
<evidence type="ECO:0000313" key="2">
    <source>
        <dbReference type="Proteomes" id="UP001175226"/>
    </source>
</evidence>
<evidence type="ECO:0000313" key="1">
    <source>
        <dbReference type="EMBL" id="KAK0435755.1"/>
    </source>
</evidence>
<accession>A0AA39MJJ0</accession>
<organism evidence="1 2">
    <name type="scientific">Armillaria borealis</name>
    <dbReference type="NCBI Taxonomy" id="47425"/>
    <lineage>
        <taxon>Eukaryota</taxon>
        <taxon>Fungi</taxon>
        <taxon>Dikarya</taxon>
        <taxon>Basidiomycota</taxon>
        <taxon>Agaricomycotina</taxon>
        <taxon>Agaricomycetes</taxon>
        <taxon>Agaricomycetidae</taxon>
        <taxon>Agaricales</taxon>
        <taxon>Marasmiineae</taxon>
        <taxon>Physalacriaceae</taxon>
        <taxon>Armillaria</taxon>
    </lineage>
</organism>
<proteinExistence type="predicted"/>
<protein>
    <recommendedName>
        <fullName evidence="3">Heterokaryon incompatibility domain-containing protein</fullName>
    </recommendedName>
</protein>
<dbReference type="Proteomes" id="UP001175226">
    <property type="component" value="Unassembled WGS sequence"/>
</dbReference>
<evidence type="ECO:0008006" key="3">
    <source>
        <dbReference type="Google" id="ProtNLM"/>
    </source>
</evidence>
<sequence length="660" mass="73850">MGFRKALVKRWKRWVGKRKDDIYVCEGEEQTKHEYCRPVDTLSTIAVNDQHDSSIPSPKQHSSTCDRSIVLSGLADVPCPDLGIDIDAMLEKFDDSATPAMSHNLEKEQANQANRVPEVTLIPIAKNTQQDANIPALNRKSSAGDTPIMPSGPADVPCAGLGIDAMLEEIDDSAIHSVAYNHEEEQENSLPEDILSVVAENGQHDSRISQLGQHSYAGGTPVIPSSLADLPFTDLDDDILLEGFNDSATPSTSHNFEEDRIMVSQLTNQAYRFPDGTLSAFTETGCPESSIPVLKQRSYTGNKCIIPCALASALCADLGIDAVFEMLNAILGTSHKPTTSIGSVLTFYIARNYDFGTVYGHLRWYWQYSFACIDIHTRADEWALEKEQDLLRVWDLYANGVVPYSATIEEPWGISHAWVDERDRVNVWTPINRCEWPVPMPKNTNLDLIRIEMLNLGAEYAWLDALCLRQEGGLREDLRVQEWKLDVPTIGWVYLDAKVFRRAWTLQEISEEMIIGGETGDDGTLAEDIQPLDKVAGLGYILDLTYLPIYDGSQSEEEAWAALVDAMSEYSRWDLLFFYPEPGDGSKCWRPSQIMTKTLPLHQWSLWEGDILWTEDAGVSTDSYQGYHIDLGYVRGLLHPLYDGMLRQGELVVKDDTGSK</sequence>
<reference evidence="1" key="1">
    <citation type="submission" date="2023-06" db="EMBL/GenBank/DDBJ databases">
        <authorList>
            <consortium name="Lawrence Berkeley National Laboratory"/>
            <person name="Ahrendt S."/>
            <person name="Sahu N."/>
            <person name="Indic B."/>
            <person name="Wong-Bajracharya J."/>
            <person name="Merenyi Z."/>
            <person name="Ke H.-M."/>
            <person name="Monk M."/>
            <person name="Kocsube S."/>
            <person name="Drula E."/>
            <person name="Lipzen A."/>
            <person name="Balint B."/>
            <person name="Henrissat B."/>
            <person name="Andreopoulos B."/>
            <person name="Martin F.M."/>
            <person name="Harder C.B."/>
            <person name="Rigling D."/>
            <person name="Ford K.L."/>
            <person name="Foster G.D."/>
            <person name="Pangilinan J."/>
            <person name="Papanicolaou A."/>
            <person name="Barry K."/>
            <person name="LaButti K."/>
            <person name="Viragh M."/>
            <person name="Koriabine M."/>
            <person name="Yan M."/>
            <person name="Riley R."/>
            <person name="Champramary S."/>
            <person name="Plett K.L."/>
            <person name="Tsai I.J."/>
            <person name="Slot J."/>
            <person name="Sipos G."/>
            <person name="Plett J."/>
            <person name="Nagy L.G."/>
            <person name="Grigoriev I.V."/>
        </authorList>
    </citation>
    <scope>NUCLEOTIDE SEQUENCE</scope>
    <source>
        <strain evidence="1">FPL87.14</strain>
    </source>
</reference>
<comment type="caution">
    <text evidence="1">The sequence shown here is derived from an EMBL/GenBank/DDBJ whole genome shotgun (WGS) entry which is preliminary data.</text>
</comment>
<gene>
    <name evidence="1" type="ORF">EV421DRAFT_2022382</name>
</gene>
<keyword evidence="2" id="KW-1185">Reference proteome</keyword>